<dbReference type="EMBL" id="CVMT01000009">
    <property type="protein sequence ID" value="CRG91014.1"/>
    <property type="molecule type" value="Genomic_DNA"/>
</dbReference>
<sequence>MASSPVPVAQQISLSLSVEKNAIAPATSASASRLERDLKTIREYVDPIVAPAELPIPIHRRLPPFNICITRPFARKVESVHRLLDRALVDIVERWYTDDQAGFPSRMPLEAHEEDLLQWINTQSSNDDVGKRTIPRFGDRYGMWRTDFLIEKGSEAEAKICEINARIPYNGFFVAGLHEESTRLLGGGKLGFEIPNQYEATKKTIRSCFDETKCLYHIRKMWPGVDSRIFTRDYEQVTGQDVIHVEPSALQVEQDEASPTGWAVYFTPQDSQGQRHKIEQCTIELFQEELREIDPRILRQLATCCVNDFRNILLLHDKRILGIVQQELPSLVERKVLDTAEAQVLRNGIAETIIPGSDAMKTLLEESSQDPLQRHKYIVKPVRGAACNGIRLGNQLNQEEWITLLERSTSHALRPSEDAYVVQKLVDHLWCDIVRHEVQSSPEAEKFHLIGSCHMVNSKLLVFGPWRIGHTVHVGLSKEGMGIVMSCVLRPEDLETMDGRKEE</sequence>
<dbReference type="Proteomes" id="UP000054383">
    <property type="component" value="Unassembled WGS sequence"/>
</dbReference>
<dbReference type="OrthoDB" id="2117718at2759"/>
<evidence type="ECO:0000313" key="1">
    <source>
        <dbReference type="EMBL" id="CRG91014.1"/>
    </source>
</evidence>
<dbReference type="OMA" id="WRMGLET"/>
<organism evidence="1 2">
    <name type="scientific">Talaromyces islandicus</name>
    <name type="common">Penicillium islandicum</name>
    <dbReference type="NCBI Taxonomy" id="28573"/>
    <lineage>
        <taxon>Eukaryota</taxon>
        <taxon>Fungi</taxon>
        <taxon>Dikarya</taxon>
        <taxon>Ascomycota</taxon>
        <taxon>Pezizomycotina</taxon>
        <taxon>Eurotiomycetes</taxon>
        <taxon>Eurotiomycetidae</taxon>
        <taxon>Eurotiales</taxon>
        <taxon>Trichocomaceae</taxon>
        <taxon>Talaromyces</taxon>
        <taxon>Talaromyces sect. Islandici</taxon>
    </lineage>
</organism>
<protein>
    <submittedName>
        <fullName evidence="1">Uncharacterized protein</fullName>
    </submittedName>
</protein>
<dbReference type="SUPFAM" id="SSF56059">
    <property type="entry name" value="Glutathione synthetase ATP-binding domain-like"/>
    <property type="match status" value="1"/>
</dbReference>
<gene>
    <name evidence="1" type="ORF">PISL3812_08062</name>
</gene>
<dbReference type="AlphaFoldDB" id="A0A0U1M639"/>
<proteinExistence type="predicted"/>
<accession>A0A0U1M639</accession>
<name>A0A0U1M639_TALIS</name>
<keyword evidence="2" id="KW-1185">Reference proteome</keyword>
<reference evidence="1 2" key="1">
    <citation type="submission" date="2015-04" db="EMBL/GenBank/DDBJ databases">
        <authorList>
            <person name="Syromyatnikov M.Y."/>
            <person name="Popov V.N."/>
        </authorList>
    </citation>
    <scope>NUCLEOTIDE SEQUENCE [LARGE SCALE GENOMIC DNA]</scope>
    <source>
        <strain evidence="1">WF-38-12</strain>
    </source>
</reference>
<evidence type="ECO:0000313" key="2">
    <source>
        <dbReference type="Proteomes" id="UP000054383"/>
    </source>
</evidence>